<proteinExistence type="predicted"/>
<keyword evidence="7" id="KW-0460">Magnesium</keyword>
<evidence type="ECO:0000256" key="3">
    <source>
        <dbReference type="ARBA" id="ARBA00022679"/>
    </source>
</evidence>
<dbReference type="GO" id="GO:0071555">
    <property type="term" value="P:cell wall organization"/>
    <property type="evidence" value="ECO:0007669"/>
    <property type="project" value="TreeGrafter"/>
</dbReference>
<feature type="region of interest" description="Disordered" evidence="8">
    <location>
        <begin position="361"/>
        <end position="388"/>
    </location>
</feature>
<evidence type="ECO:0000256" key="7">
    <source>
        <dbReference type="PIRSR" id="PIRSR600715-1"/>
    </source>
</evidence>
<evidence type="ECO:0000256" key="6">
    <source>
        <dbReference type="ARBA" id="ARBA00023136"/>
    </source>
</evidence>
<dbReference type="InterPro" id="IPR000715">
    <property type="entry name" value="Glycosyl_transferase_4"/>
</dbReference>
<dbReference type="Pfam" id="PF00953">
    <property type="entry name" value="Glycos_transf_4"/>
    <property type="match status" value="1"/>
</dbReference>
<evidence type="ECO:0000256" key="4">
    <source>
        <dbReference type="ARBA" id="ARBA00022692"/>
    </source>
</evidence>
<comment type="subcellular location">
    <subcellularLocation>
        <location evidence="1">Cell membrane</location>
        <topology evidence="1">Multi-pass membrane protein</topology>
    </subcellularLocation>
</comment>
<feature type="transmembrane region" description="Helical" evidence="9">
    <location>
        <begin position="44"/>
        <end position="67"/>
    </location>
</feature>
<evidence type="ECO:0000256" key="8">
    <source>
        <dbReference type="SAM" id="MobiDB-lite"/>
    </source>
</evidence>
<reference evidence="10 11" key="1">
    <citation type="submission" date="2019-05" db="EMBL/GenBank/DDBJ databases">
        <title>The metagenome of a microbial culture collection derived from dairy environment covers the genomic content of the human microbiome.</title>
        <authorList>
            <person name="Roder T."/>
            <person name="Wuthrich D."/>
            <person name="Sattari Z."/>
            <person name="Von Ah U."/>
            <person name="Bar C."/>
            <person name="Ronchi F."/>
            <person name="Macpherson A.J."/>
            <person name="Ganal-Vonarburg S.C."/>
            <person name="Bruggmann R."/>
            <person name="Vergeres G."/>
        </authorList>
    </citation>
    <scope>NUCLEOTIDE SEQUENCE [LARGE SCALE GENOMIC DNA]</scope>
    <source>
        <strain evidence="10 11">FAM 18815</strain>
    </source>
</reference>
<sequence length="388" mass="43563">MRFEIIVSLFATMIISAILTPFVRRISFKVGAVDKPTARRVNKVPMPTMGGLAIFIAFNFSLFFLLRDQIPNLQLYGIFFGECIILITGIIDDIFELKPTQKMLGILLAALAVYMFANVRMTTLTIPFVGMVYLGWFSLPITLLWIAAITNAINLLDGLDGLATGVTIIALFTTGFTGLFFLPSTNIYVVIMIFTLVAAEIGFLPYNFFPARIYLGDTGALFIGFMISIFSLSGLKNATFISILIPVMILGVPITDTIYAILRRLLNKESISHADKRHLHHRLMQMGLTHRQTVLVIYGISLIFSFIALLYPISTFWGSILLTIAILIGIELFVEAIGLVGENRTPMLNWIRKMVRSNTSKTDSNEFKEENTLRDQVRTRSERHKKGR</sequence>
<evidence type="ECO:0000313" key="10">
    <source>
        <dbReference type="EMBL" id="TLQ04097.1"/>
    </source>
</evidence>
<feature type="transmembrane region" description="Helical" evidence="9">
    <location>
        <begin position="73"/>
        <end position="91"/>
    </location>
</feature>
<feature type="transmembrane region" description="Helical" evidence="9">
    <location>
        <begin position="103"/>
        <end position="122"/>
    </location>
</feature>
<feature type="compositionally biased region" description="Basic and acidic residues" evidence="8">
    <location>
        <begin position="363"/>
        <end position="380"/>
    </location>
</feature>
<feature type="transmembrane region" description="Helical" evidence="9">
    <location>
        <begin position="320"/>
        <end position="340"/>
    </location>
</feature>
<protein>
    <submittedName>
        <fullName evidence="10">Undecaprenyl/decaprenyl-phosphate alpha-N-acetylglucosaminyl 1-phosphate transferase</fullName>
    </submittedName>
</protein>
<dbReference type="GO" id="GO:0046872">
    <property type="term" value="F:metal ion binding"/>
    <property type="evidence" value="ECO:0007669"/>
    <property type="project" value="UniProtKB-KW"/>
</dbReference>
<comment type="caution">
    <text evidence="10">The sequence shown here is derived from an EMBL/GenBank/DDBJ whole genome shotgun (WGS) entry which is preliminary data.</text>
</comment>
<dbReference type="GO" id="GO:0009103">
    <property type="term" value="P:lipopolysaccharide biosynthetic process"/>
    <property type="evidence" value="ECO:0007669"/>
    <property type="project" value="TreeGrafter"/>
</dbReference>
<dbReference type="Proteomes" id="UP000305541">
    <property type="component" value="Unassembled WGS sequence"/>
</dbReference>
<feature type="transmembrane region" description="Helical" evidence="9">
    <location>
        <begin position="213"/>
        <end position="232"/>
    </location>
</feature>
<comment type="cofactor">
    <cofactor evidence="7">
        <name>Mg(2+)</name>
        <dbReference type="ChEBI" id="CHEBI:18420"/>
    </cofactor>
</comment>
<keyword evidence="3 10" id="KW-0808">Transferase</keyword>
<dbReference type="EMBL" id="VBTH01000010">
    <property type="protein sequence ID" value="TLQ04097.1"/>
    <property type="molecule type" value="Genomic_DNA"/>
</dbReference>
<dbReference type="RefSeq" id="WP_138474484.1">
    <property type="nucleotide sequence ID" value="NZ_VBTH01000010.1"/>
</dbReference>
<keyword evidence="6 9" id="KW-0472">Membrane</keyword>
<feature type="transmembrane region" description="Helical" evidence="9">
    <location>
        <begin position="161"/>
        <end position="181"/>
    </location>
</feature>
<feature type="transmembrane region" description="Helical" evidence="9">
    <location>
        <begin position="294"/>
        <end position="314"/>
    </location>
</feature>
<gene>
    <name evidence="10" type="ORF">FEZ51_06625</name>
</gene>
<feature type="binding site" evidence="7">
    <location>
        <position position="154"/>
    </location>
    <ligand>
        <name>Mg(2+)</name>
        <dbReference type="ChEBI" id="CHEBI:18420"/>
    </ligand>
</feature>
<evidence type="ECO:0000256" key="5">
    <source>
        <dbReference type="ARBA" id="ARBA00022989"/>
    </source>
</evidence>
<dbReference type="CDD" id="cd06853">
    <property type="entry name" value="GT_WecA_like"/>
    <property type="match status" value="1"/>
</dbReference>
<keyword evidence="7" id="KW-0479">Metal-binding</keyword>
<feature type="binding site" evidence="7">
    <location>
        <position position="217"/>
    </location>
    <ligand>
        <name>Mg(2+)</name>
        <dbReference type="ChEBI" id="CHEBI:18420"/>
    </ligand>
</feature>
<evidence type="ECO:0000256" key="2">
    <source>
        <dbReference type="ARBA" id="ARBA00022475"/>
    </source>
</evidence>
<evidence type="ECO:0000256" key="9">
    <source>
        <dbReference type="SAM" id="Phobius"/>
    </source>
</evidence>
<feature type="transmembrane region" description="Helical" evidence="9">
    <location>
        <begin position="128"/>
        <end position="149"/>
    </location>
</feature>
<dbReference type="OrthoDB" id="9783652at2"/>
<dbReference type="PANTHER" id="PTHR22926:SF3">
    <property type="entry name" value="UNDECAPRENYL-PHOSPHATE ALPHA-N-ACETYLGLUCOSAMINYL 1-PHOSPHATE TRANSFERASE"/>
    <property type="match status" value="1"/>
</dbReference>
<keyword evidence="2" id="KW-1003">Cell membrane</keyword>
<keyword evidence="4 9" id="KW-0812">Transmembrane</keyword>
<feature type="transmembrane region" description="Helical" evidence="9">
    <location>
        <begin position="187"/>
        <end position="206"/>
    </location>
</feature>
<keyword evidence="5 9" id="KW-1133">Transmembrane helix</keyword>
<organism evidence="10 11">
    <name type="scientific">Pediococcus stilesii</name>
    <dbReference type="NCBI Taxonomy" id="331679"/>
    <lineage>
        <taxon>Bacteria</taxon>
        <taxon>Bacillati</taxon>
        <taxon>Bacillota</taxon>
        <taxon>Bacilli</taxon>
        <taxon>Lactobacillales</taxon>
        <taxon>Lactobacillaceae</taxon>
        <taxon>Pediococcus</taxon>
    </lineage>
</organism>
<feature type="transmembrane region" description="Helical" evidence="9">
    <location>
        <begin position="238"/>
        <end position="262"/>
    </location>
</feature>
<evidence type="ECO:0000256" key="1">
    <source>
        <dbReference type="ARBA" id="ARBA00004651"/>
    </source>
</evidence>
<name>A0A5R9BU00_9LACO</name>
<feature type="transmembrane region" description="Helical" evidence="9">
    <location>
        <begin position="6"/>
        <end position="23"/>
    </location>
</feature>
<dbReference type="GO" id="GO:0016780">
    <property type="term" value="F:phosphotransferase activity, for other substituted phosphate groups"/>
    <property type="evidence" value="ECO:0007669"/>
    <property type="project" value="InterPro"/>
</dbReference>
<accession>A0A5R9BU00</accession>
<dbReference type="GO" id="GO:0044038">
    <property type="term" value="P:cell wall macromolecule biosynthetic process"/>
    <property type="evidence" value="ECO:0007669"/>
    <property type="project" value="TreeGrafter"/>
</dbReference>
<dbReference type="PANTHER" id="PTHR22926">
    <property type="entry name" value="PHOSPHO-N-ACETYLMURAMOYL-PENTAPEPTIDE-TRANSFERASE"/>
    <property type="match status" value="1"/>
</dbReference>
<evidence type="ECO:0000313" key="11">
    <source>
        <dbReference type="Proteomes" id="UP000305541"/>
    </source>
</evidence>
<dbReference type="GO" id="GO:0005886">
    <property type="term" value="C:plasma membrane"/>
    <property type="evidence" value="ECO:0007669"/>
    <property type="project" value="UniProtKB-SubCell"/>
</dbReference>
<dbReference type="AlphaFoldDB" id="A0A5R9BU00"/>